<organism evidence="3 4">
    <name type="scientific">Adlercreutzia hattorii</name>
    <dbReference type="NCBI Taxonomy" id="2707299"/>
    <lineage>
        <taxon>Bacteria</taxon>
        <taxon>Bacillati</taxon>
        <taxon>Actinomycetota</taxon>
        <taxon>Coriobacteriia</taxon>
        <taxon>Eggerthellales</taxon>
        <taxon>Eggerthellaceae</taxon>
        <taxon>Adlercreutzia</taxon>
    </lineage>
</organism>
<reference evidence="4" key="1">
    <citation type="journal article" date="2020" name="Microbiol. Resour. Announc.">
        <title>Complete Genome Sequence of Adlercreutzia sp. Strain 8CFCBH1, a Potent Producer of Equol, Isolated from Healthy Japanese Feces.</title>
        <authorList>
            <person name="Ogata Y."/>
            <person name="Sakamoto M."/>
            <person name="Ohkuma M."/>
            <person name="Hattori M."/>
            <person name="Suda W."/>
        </authorList>
    </citation>
    <scope>NUCLEOTIDE SEQUENCE [LARGE SCALE GENOMIC DNA]</scope>
    <source>
        <strain evidence="4">8CFCBH1</strain>
    </source>
</reference>
<dbReference type="AlphaFoldDB" id="A0A6F8SJ39"/>
<evidence type="ECO:0000313" key="3">
    <source>
        <dbReference type="EMBL" id="BCA87416.1"/>
    </source>
</evidence>
<accession>A0A6F8SJ39</accession>
<keyword evidence="2" id="KW-0812">Transmembrane</keyword>
<dbReference type="Proteomes" id="UP000501727">
    <property type="component" value="Chromosome"/>
</dbReference>
<keyword evidence="4" id="KW-1185">Reference proteome</keyword>
<proteinExistence type="predicted"/>
<feature type="compositionally biased region" description="Low complexity" evidence="1">
    <location>
        <begin position="116"/>
        <end position="125"/>
    </location>
</feature>
<evidence type="ECO:0000256" key="2">
    <source>
        <dbReference type="SAM" id="Phobius"/>
    </source>
</evidence>
<dbReference type="RefSeq" id="WP_173111066.1">
    <property type="nucleotide sequence ID" value="NZ_AP022829.1"/>
</dbReference>
<evidence type="ECO:0000313" key="4">
    <source>
        <dbReference type="Proteomes" id="UP000501727"/>
    </source>
</evidence>
<protein>
    <recommendedName>
        <fullName evidence="5">TPM domain-containing protein</fullName>
    </recommendedName>
</protein>
<feature type="transmembrane region" description="Helical" evidence="2">
    <location>
        <begin position="129"/>
        <end position="150"/>
    </location>
</feature>
<evidence type="ECO:0008006" key="5">
    <source>
        <dbReference type="Google" id="ProtNLM"/>
    </source>
</evidence>
<keyword evidence="2" id="KW-0472">Membrane</keyword>
<dbReference type="KEGG" id="ahat:ADCFC_00350"/>
<gene>
    <name evidence="3" type="ORF">ADCFC_23660</name>
</gene>
<dbReference type="EMBL" id="AP022829">
    <property type="protein sequence ID" value="BCA87416.1"/>
    <property type="molecule type" value="Genomic_DNA"/>
</dbReference>
<evidence type="ECO:0000256" key="1">
    <source>
        <dbReference type="SAM" id="MobiDB-lite"/>
    </source>
</evidence>
<feature type="compositionally biased region" description="Gly residues" evidence="1">
    <location>
        <begin position="80"/>
        <end position="89"/>
    </location>
</feature>
<reference evidence="4" key="2">
    <citation type="submission" date="2020-03" db="EMBL/GenBank/DDBJ databases">
        <title>Complete Genome Sequence of Adlercreutzia sp. strain 8CFCBH1 Producing Equol, Isolated from Healthy Japanese Feces.</title>
        <authorList>
            <person name="Ogata Y."/>
            <person name="Sakamoto M."/>
            <person name="Ohkuma M."/>
            <person name="Hattori M."/>
            <person name="Suda W."/>
        </authorList>
    </citation>
    <scope>NUCLEOTIDE SEQUENCE [LARGE SCALE GENOMIC DNA]</scope>
    <source>
        <strain evidence="4">8CFCBH1</strain>
    </source>
</reference>
<feature type="compositionally biased region" description="Gly residues" evidence="1">
    <location>
        <begin position="106"/>
        <end position="115"/>
    </location>
</feature>
<keyword evidence="2" id="KW-1133">Transmembrane helix</keyword>
<feature type="region of interest" description="Disordered" evidence="1">
    <location>
        <begin position="80"/>
        <end position="125"/>
    </location>
</feature>
<name>A0A6F8SJ39_9ACTN</name>
<sequence length="390" mass="39686">MGRSGGGGGFSGGGGFGGGFGSSGGGFGGGFSGGSGSGGRSAGHGGSGFGGGYHGGGYYGGGFGGGSFWGGFLGGLMGSSRSGGGGGGSVPPQMSPQPSGPQQPGSGDGPGGNGPQPGSSQGKSSNSGCGTVFVIVAAVLLVLLLVVALGGGSCTGANVPASTVERTALPAGSVNETGYFTDEDGDWIHDPAELERGLRHFYEETGVQPYVYILPNGSVRSYQELQSIAQEKYDELFTDQAHFVLVFCDDGNGRFNAAYWAGAMTGSVLDDEAINIFKAYLSQNYDDMSLTEEEIFSDAFADTADRVMTVTPSPLPIIAVCAAVIIVAVVVFLIVRNRRLAQQREAERMQEILNTPLESLADAELADLEKKYAQAGASDAPPVQPMKPRP</sequence>
<feature type="transmembrane region" description="Helical" evidence="2">
    <location>
        <begin position="315"/>
        <end position="335"/>
    </location>
</feature>